<dbReference type="EMBL" id="JBFNQN010000007">
    <property type="protein sequence ID" value="MEW9265511.1"/>
    <property type="molecule type" value="Genomic_DNA"/>
</dbReference>
<evidence type="ECO:0000313" key="1">
    <source>
        <dbReference type="EMBL" id="MEW9265511.1"/>
    </source>
</evidence>
<protein>
    <submittedName>
        <fullName evidence="1">Crosslink repair DNA glycosylase YcaQ family protein</fullName>
    </submittedName>
</protein>
<dbReference type="RefSeq" id="WP_367638602.1">
    <property type="nucleotide sequence ID" value="NZ_JBFNQN010000007.1"/>
</dbReference>
<reference evidence="1 2" key="1">
    <citation type="submission" date="2024-07" db="EMBL/GenBank/DDBJ databases">
        <authorList>
            <person name="Thanompreechachai J."/>
            <person name="Duangmal K."/>
        </authorList>
    </citation>
    <scope>NUCLEOTIDE SEQUENCE [LARGE SCALE GENOMIC DNA]</scope>
    <source>
        <strain evidence="1 2">KCTC 19886</strain>
    </source>
</reference>
<accession>A0ABV3P7A8</accession>
<organism evidence="1 2">
    <name type="scientific">Kineococcus endophyticus</name>
    <dbReference type="NCBI Taxonomy" id="1181883"/>
    <lineage>
        <taxon>Bacteria</taxon>
        <taxon>Bacillati</taxon>
        <taxon>Actinomycetota</taxon>
        <taxon>Actinomycetes</taxon>
        <taxon>Kineosporiales</taxon>
        <taxon>Kineosporiaceae</taxon>
        <taxon>Kineococcus</taxon>
    </lineage>
</organism>
<sequence length="419" mass="46143">MTGAAGPRAVEEISARQARRAVLAASGFSRRRPATVTAAHVGRVVDRLGVVQIDSVNVLCRSHYLPFFSRLGPYPTELVDRAAHRAPRRLVEYWAHEASYVAPATHRLLRWRMDRAASDAWGSVRSIAHERPDLLEAVEEHLATHGPSTARQLEAALSSGAARPTDHWGWNWSDVKRACEHLFFAGRLSAAGRTPQFERRYDLAGRVLPPAVRDAPDPAPADAVRELVAIAARANGVATEPTLRDHFRLAPGPSRQAVAELVEEGRLEPVRVRGWAAHRPAYRWVGAVAPRVDARALLTPFDPLVWHRPRTEEVFGVSVRLEFYVPREQRVHGYYVLPFLLGEDLVARVDLKADRRAGVLRVEGAHAEPTAPPRTADELADELRDLARWQGLDDVVVAGRGDLAGTLSRALGGGRSTNG</sequence>
<dbReference type="PANTHER" id="PTHR30528">
    <property type="entry name" value="CYTOPLASMIC PROTEIN"/>
    <property type="match status" value="1"/>
</dbReference>
<dbReference type="InterPro" id="IPR009351">
    <property type="entry name" value="AlkZ-like"/>
</dbReference>
<comment type="caution">
    <text evidence="1">The sequence shown here is derived from an EMBL/GenBank/DDBJ whole genome shotgun (WGS) entry which is preliminary data.</text>
</comment>
<dbReference type="PANTHER" id="PTHR30528:SF0">
    <property type="entry name" value="CYTOPLASMIC PROTEIN"/>
    <property type="match status" value="1"/>
</dbReference>
<dbReference type="Proteomes" id="UP001555826">
    <property type="component" value="Unassembled WGS sequence"/>
</dbReference>
<name>A0ABV3P7A8_9ACTN</name>
<gene>
    <name evidence="1" type="ORF">AB1207_12180</name>
</gene>
<proteinExistence type="predicted"/>
<keyword evidence="2" id="KW-1185">Reference proteome</keyword>
<dbReference type="Pfam" id="PF06224">
    <property type="entry name" value="AlkZ-like"/>
    <property type="match status" value="1"/>
</dbReference>
<evidence type="ECO:0000313" key="2">
    <source>
        <dbReference type="Proteomes" id="UP001555826"/>
    </source>
</evidence>